<protein>
    <recommendedName>
        <fullName evidence="4">Alpha-methylacyl-CoA racemase</fullName>
    </recommendedName>
</protein>
<accession>A0A367L3N4</accession>
<proteinExistence type="inferred from homology"/>
<dbReference type="Gene3D" id="3.40.50.10540">
    <property type="entry name" value="Crotonobetainyl-coa:carnitine coa-transferase, domain 1"/>
    <property type="match status" value="1"/>
</dbReference>
<name>A0A367L3N4_9HYPO</name>
<evidence type="ECO:0000313" key="3">
    <source>
        <dbReference type="Proteomes" id="UP000253664"/>
    </source>
</evidence>
<dbReference type="InterPro" id="IPR023606">
    <property type="entry name" value="CoA-Trfase_III_dom_1_sf"/>
</dbReference>
<dbReference type="Pfam" id="PF02515">
    <property type="entry name" value="CoA_transf_3"/>
    <property type="match status" value="1"/>
</dbReference>
<dbReference type="OrthoDB" id="16747at2759"/>
<dbReference type="PANTHER" id="PTHR48228:SF5">
    <property type="entry name" value="ALPHA-METHYLACYL-COA RACEMASE"/>
    <property type="match status" value="1"/>
</dbReference>
<dbReference type="Proteomes" id="UP000253664">
    <property type="component" value="Unassembled WGS sequence"/>
</dbReference>
<comment type="caution">
    <text evidence="2">The sequence shown here is derived from an EMBL/GenBank/DDBJ whole genome shotgun (WGS) entry which is preliminary data.</text>
</comment>
<organism evidence="2 3">
    <name type="scientific">Ophiocordyceps polyrhachis-furcata BCC 54312</name>
    <dbReference type="NCBI Taxonomy" id="1330021"/>
    <lineage>
        <taxon>Eukaryota</taxon>
        <taxon>Fungi</taxon>
        <taxon>Dikarya</taxon>
        <taxon>Ascomycota</taxon>
        <taxon>Pezizomycotina</taxon>
        <taxon>Sordariomycetes</taxon>
        <taxon>Hypocreomycetidae</taxon>
        <taxon>Hypocreales</taxon>
        <taxon>Ophiocordycipitaceae</taxon>
        <taxon>Ophiocordyceps</taxon>
    </lineage>
</organism>
<evidence type="ECO:0000313" key="2">
    <source>
        <dbReference type="EMBL" id="RCI08822.1"/>
    </source>
</evidence>
<dbReference type="STRING" id="1330021.A0A367L3N4"/>
<dbReference type="InterPro" id="IPR003673">
    <property type="entry name" value="CoA-Trfase_fam_III"/>
</dbReference>
<reference evidence="2 3" key="1">
    <citation type="journal article" date="2015" name="BMC Genomics">
        <title>Insights from the genome of Ophiocordyceps polyrhachis-furcata to pathogenicity and host specificity in insect fungi.</title>
        <authorList>
            <person name="Wichadakul D."/>
            <person name="Kobmoo N."/>
            <person name="Ingsriswang S."/>
            <person name="Tangphatsornruang S."/>
            <person name="Chantasingh D."/>
            <person name="Luangsa-ard J.J."/>
            <person name="Eurwilaichitr L."/>
        </authorList>
    </citation>
    <scope>NUCLEOTIDE SEQUENCE [LARGE SCALE GENOMIC DNA]</scope>
    <source>
        <strain evidence="2 3">BCC 54312</strain>
    </source>
</reference>
<keyword evidence="3" id="KW-1185">Reference proteome</keyword>
<dbReference type="SUPFAM" id="SSF89796">
    <property type="entry name" value="CoA-transferase family III (CaiB/BaiF)"/>
    <property type="match status" value="1"/>
</dbReference>
<gene>
    <name evidence="2" type="ORF">L249_4842</name>
</gene>
<dbReference type="EMBL" id="LKCN02000018">
    <property type="protein sequence ID" value="RCI08822.1"/>
    <property type="molecule type" value="Genomic_DNA"/>
</dbReference>
<evidence type="ECO:0000256" key="1">
    <source>
        <dbReference type="ARBA" id="ARBA00008383"/>
    </source>
</evidence>
<dbReference type="AlphaFoldDB" id="A0A367L3N4"/>
<dbReference type="InterPro" id="IPR050509">
    <property type="entry name" value="CoA-transferase_III"/>
</dbReference>
<sequence length="395" mass="42915">MAAPLQGIKVLEFAGLAPGPFAGMLLADCGATVLRIDRPGSEVAAATDMLARRKSSMTVDIGTEGGAALIRALVARAGIDVLIDPYRPGVLEKKGLGPDSLRKLRPQLVFARLSGFRRTGRYKDMAGHDINYLAVSGLLNALGRADEKPYPPLNLVADFAGGGATLVLGVLLALLHRSRTGSGQVVEANMVDGAGYLGTFSRISRKMPPPLGGSDRGRNLLDGGCPFYDTYETSDGLYMSVGAIEWRFFSDLVRLLGLSGWDDDETRMDRKAWPRLRAEMEAAFRSRDRKHWETVFDGSDACCVPVLDFQELETDARREGFLSPVVDLHQSPLIPPAPTAHTCVVPRPGYDHVPLSLDTGGQELVREWLGWESGKQYHRLEHGGFVLDSGFSSHL</sequence>
<dbReference type="InterPro" id="IPR044855">
    <property type="entry name" value="CoA-Trfase_III_dom3_sf"/>
</dbReference>
<dbReference type="GO" id="GO:0003824">
    <property type="term" value="F:catalytic activity"/>
    <property type="evidence" value="ECO:0007669"/>
    <property type="project" value="InterPro"/>
</dbReference>
<dbReference type="PANTHER" id="PTHR48228">
    <property type="entry name" value="SUCCINYL-COA--D-CITRAMALATE COA-TRANSFERASE"/>
    <property type="match status" value="1"/>
</dbReference>
<comment type="similarity">
    <text evidence="1">Belongs to the CoA-transferase III family.</text>
</comment>
<evidence type="ECO:0008006" key="4">
    <source>
        <dbReference type="Google" id="ProtNLM"/>
    </source>
</evidence>
<dbReference type="Gene3D" id="3.30.1540.10">
    <property type="entry name" value="formyl-coa transferase, domain 3"/>
    <property type="match status" value="1"/>
</dbReference>